<dbReference type="InterPro" id="IPR001646">
    <property type="entry name" value="5peptide_repeat"/>
</dbReference>
<proteinExistence type="predicted"/>
<organism evidence="1 2">
    <name type="scientific">Acaryochloris marina (strain MBIC 11017)</name>
    <dbReference type="NCBI Taxonomy" id="329726"/>
    <lineage>
        <taxon>Bacteria</taxon>
        <taxon>Bacillati</taxon>
        <taxon>Cyanobacteriota</taxon>
        <taxon>Cyanophyceae</taxon>
        <taxon>Acaryochloridales</taxon>
        <taxon>Acaryochloridaceae</taxon>
        <taxon>Acaryochloris</taxon>
    </lineage>
</organism>
<reference evidence="1 2" key="1">
    <citation type="journal article" date="2008" name="Proc. Natl. Acad. Sci. U.S.A.">
        <title>Niche adaptation and genome expansion in the chlorophyll d-producing cyanobacterium Acaryochloris marina.</title>
        <authorList>
            <person name="Swingley W.D."/>
            <person name="Chen M."/>
            <person name="Cheung P.C."/>
            <person name="Conrad A.L."/>
            <person name="Dejesa L.C."/>
            <person name="Hao J."/>
            <person name="Honchak B.M."/>
            <person name="Karbach L.E."/>
            <person name="Kurdoglu A."/>
            <person name="Lahiri S."/>
            <person name="Mastrian S.D."/>
            <person name="Miyashita H."/>
            <person name="Page L."/>
            <person name="Ramakrishna P."/>
            <person name="Satoh S."/>
            <person name="Sattley W.M."/>
            <person name="Shimada Y."/>
            <person name="Taylor H.L."/>
            <person name="Tomo T."/>
            <person name="Tsuchiya T."/>
            <person name="Wang Z.T."/>
            <person name="Raymond J."/>
            <person name="Mimuro M."/>
            <person name="Blankenship R.E."/>
            <person name="Touchman J.W."/>
        </authorList>
    </citation>
    <scope>NUCLEOTIDE SEQUENCE [LARGE SCALE GENOMIC DNA]</scope>
    <source>
        <strain evidence="2">MBIC 11017</strain>
    </source>
</reference>
<dbReference type="InterPro" id="IPR044213">
    <property type="entry name" value="At2g44920-like"/>
</dbReference>
<dbReference type="Pfam" id="PF00805">
    <property type="entry name" value="Pentapeptide"/>
    <property type="match status" value="2"/>
</dbReference>
<dbReference type="EMBL" id="CP000828">
    <property type="protein sequence ID" value="ABW28940.1"/>
    <property type="molecule type" value="Genomic_DNA"/>
</dbReference>
<sequence length="175" mass="19096">MQMKGFNLSTAFPQLRRIVGACFMAMLLVGISLSSWLPTAQADVYNKEILLNADFSNRDLTDASFTKADLRGSDFSNSDLRGVSFFAANLEDVNLEGANLSVATLDSARFARANLTNANLEGAFAFNTEFRRAIIDGADFTDVDLRDDTLEILCAAAQGTNPVTGRNTRDTLYCE</sequence>
<dbReference type="Gene3D" id="2.160.20.80">
    <property type="entry name" value="E3 ubiquitin-protein ligase SopA"/>
    <property type="match status" value="1"/>
</dbReference>
<dbReference type="PANTHER" id="PTHR47200:SF2">
    <property type="entry name" value="THYLAKOID LUMENAL 15 KDA PROTEIN 1, CHLOROPLASTIC"/>
    <property type="match status" value="1"/>
</dbReference>
<dbReference type="SUPFAM" id="SSF141571">
    <property type="entry name" value="Pentapeptide repeat-like"/>
    <property type="match status" value="1"/>
</dbReference>
<keyword evidence="2" id="KW-1185">Reference proteome</keyword>
<name>B0C8C0_ACAM1</name>
<dbReference type="STRING" id="329726.AM1_3955"/>
<evidence type="ECO:0000313" key="1">
    <source>
        <dbReference type="EMBL" id="ABW28940.1"/>
    </source>
</evidence>
<dbReference type="PANTHER" id="PTHR47200">
    <property type="entry name" value="THYLAKOID LUMENAL 15 KDA PROTEIN 1, CHLOROPLASTIC"/>
    <property type="match status" value="1"/>
</dbReference>
<dbReference type="AlphaFoldDB" id="B0C8C0"/>
<dbReference type="RefSeq" id="WP_012164296.1">
    <property type="nucleotide sequence ID" value="NC_009925.1"/>
</dbReference>
<dbReference type="KEGG" id="amr:AM1_3955"/>
<accession>B0C8C0</accession>
<protein>
    <submittedName>
        <fullName evidence="1">Pentapeptide repeat protein</fullName>
    </submittedName>
</protein>
<gene>
    <name evidence="1" type="ordered locus">AM1_3955</name>
</gene>
<dbReference type="eggNOG" id="COG1357">
    <property type="taxonomic scope" value="Bacteria"/>
</dbReference>
<evidence type="ECO:0000313" key="2">
    <source>
        <dbReference type="Proteomes" id="UP000000268"/>
    </source>
</evidence>
<dbReference type="Proteomes" id="UP000000268">
    <property type="component" value="Chromosome"/>
</dbReference>
<dbReference type="HOGENOM" id="CLU_066336_2_0_3"/>